<evidence type="ECO:0008006" key="4">
    <source>
        <dbReference type="Google" id="ProtNLM"/>
    </source>
</evidence>
<dbReference type="EMBL" id="JACORU010000011">
    <property type="protein sequence ID" value="MBC5767462.1"/>
    <property type="molecule type" value="Genomic_DNA"/>
</dbReference>
<feature type="chain" id="PRO_5037690242" description="DUF2946 domain-containing protein" evidence="1">
    <location>
        <begin position="21"/>
        <end position="117"/>
    </location>
</feature>
<keyword evidence="3" id="KW-1185">Reference proteome</keyword>
<reference evidence="2" key="1">
    <citation type="submission" date="2020-08" db="EMBL/GenBank/DDBJ databases">
        <title>Ramlibacter sp. GTP1 16S ribosomal RNA gene genome sequencing and assembly.</title>
        <authorList>
            <person name="Kang M."/>
        </authorList>
    </citation>
    <scope>NUCLEOTIDE SEQUENCE</scope>
    <source>
        <strain evidence="2">GTP1</strain>
    </source>
</reference>
<dbReference type="AlphaFoldDB" id="A0A923MED2"/>
<dbReference type="Proteomes" id="UP000596827">
    <property type="component" value="Unassembled WGS sequence"/>
</dbReference>
<evidence type="ECO:0000313" key="3">
    <source>
        <dbReference type="Proteomes" id="UP000596827"/>
    </source>
</evidence>
<proteinExistence type="predicted"/>
<comment type="caution">
    <text evidence="2">The sequence shown here is derived from an EMBL/GenBank/DDBJ whole genome shotgun (WGS) entry which is preliminary data.</text>
</comment>
<accession>A0A923MED2</accession>
<sequence length="117" mass="12616">MRRIWILLLVLMLPLQMAWAAAHGYAHDANATAHVRVESQLKVDVAASSDVAIDQQAEANSHGCCDMAHTCHGSATMMPTSVIELGTDARSLLNASDGAFMLQVLAARHDRPNWVPA</sequence>
<gene>
    <name evidence="2" type="ORF">H8R02_23550</name>
</gene>
<keyword evidence="1" id="KW-0732">Signal</keyword>
<organism evidence="2 3">
    <name type="scientific">Ramlibacter albus</name>
    <dbReference type="NCBI Taxonomy" id="2079448"/>
    <lineage>
        <taxon>Bacteria</taxon>
        <taxon>Pseudomonadati</taxon>
        <taxon>Pseudomonadota</taxon>
        <taxon>Betaproteobacteria</taxon>
        <taxon>Burkholderiales</taxon>
        <taxon>Comamonadaceae</taxon>
        <taxon>Ramlibacter</taxon>
    </lineage>
</organism>
<evidence type="ECO:0000256" key="1">
    <source>
        <dbReference type="SAM" id="SignalP"/>
    </source>
</evidence>
<dbReference type="RefSeq" id="WP_187083958.1">
    <property type="nucleotide sequence ID" value="NZ_JACORU010000011.1"/>
</dbReference>
<name>A0A923MED2_9BURK</name>
<protein>
    <recommendedName>
        <fullName evidence="4">DUF2946 domain-containing protein</fullName>
    </recommendedName>
</protein>
<evidence type="ECO:0000313" key="2">
    <source>
        <dbReference type="EMBL" id="MBC5767462.1"/>
    </source>
</evidence>
<feature type="signal peptide" evidence="1">
    <location>
        <begin position="1"/>
        <end position="20"/>
    </location>
</feature>